<dbReference type="Gene3D" id="3.40.50.620">
    <property type="entry name" value="HUPs"/>
    <property type="match status" value="1"/>
</dbReference>
<reference evidence="10" key="1">
    <citation type="submission" date="2021-03" db="EMBL/GenBank/DDBJ databases">
        <authorList>
            <person name="Tagirdzhanova G."/>
        </authorList>
    </citation>
    <scope>NUCLEOTIDE SEQUENCE</scope>
</reference>
<dbReference type="Gene3D" id="1.10.240.10">
    <property type="entry name" value="Tyrosyl-Transfer RNA Synthetase"/>
    <property type="match status" value="1"/>
</dbReference>
<keyword evidence="6 8" id="KW-0030">Aminoacyl-tRNA synthetase</keyword>
<dbReference type="SUPFAM" id="SSF52374">
    <property type="entry name" value="Nucleotidylyl transferase"/>
    <property type="match status" value="1"/>
</dbReference>
<proteinExistence type="inferred from homology"/>
<dbReference type="InterPro" id="IPR002307">
    <property type="entry name" value="Tyr-tRNA-ligase"/>
</dbReference>
<dbReference type="GO" id="GO:0005829">
    <property type="term" value="C:cytosol"/>
    <property type="evidence" value="ECO:0007669"/>
    <property type="project" value="TreeGrafter"/>
</dbReference>
<dbReference type="PROSITE" id="PS00178">
    <property type="entry name" value="AA_TRNA_LIGASE_I"/>
    <property type="match status" value="1"/>
</dbReference>
<dbReference type="InterPro" id="IPR032005">
    <property type="entry name" value="TyrRSs_C"/>
</dbReference>
<dbReference type="Gene3D" id="3.10.290.10">
    <property type="entry name" value="RNA-binding S4 domain"/>
    <property type="match status" value="1"/>
</dbReference>
<evidence type="ECO:0000256" key="3">
    <source>
        <dbReference type="ARBA" id="ARBA00022741"/>
    </source>
</evidence>
<dbReference type="CDD" id="cd00805">
    <property type="entry name" value="TyrRS_core"/>
    <property type="match status" value="1"/>
</dbReference>
<evidence type="ECO:0000256" key="2">
    <source>
        <dbReference type="ARBA" id="ARBA00022598"/>
    </source>
</evidence>
<dbReference type="NCBIfam" id="TIGR00234">
    <property type="entry name" value="tyrS"/>
    <property type="match status" value="1"/>
</dbReference>
<dbReference type="PANTHER" id="PTHR11766">
    <property type="entry name" value="TYROSYL-TRNA SYNTHETASE"/>
    <property type="match status" value="1"/>
</dbReference>
<dbReference type="EC" id="6.1.1.1" evidence="8"/>
<evidence type="ECO:0000256" key="8">
    <source>
        <dbReference type="RuleBase" id="RU361234"/>
    </source>
</evidence>
<dbReference type="Proteomes" id="UP000664169">
    <property type="component" value="Unassembled WGS sequence"/>
</dbReference>
<dbReference type="InterPro" id="IPR014729">
    <property type="entry name" value="Rossmann-like_a/b/a_fold"/>
</dbReference>
<dbReference type="InterPro" id="IPR036986">
    <property type="entry name" value="S4_RNA-bd_sf"/>
</dbReference>
<dbReference type="GO" id="GO:0006437">
    <property type="term" value="P:tyrosyl-tRNA aminoacylation"/>
    <property type="evidence" value="ECO:0007669"/>
    <property type="project" value="InterPro"/>
</dbReference>
<evidence type="ECO:0000256" key="4">
    <source>
        <dbReference type="ARBA" id="ARBA00022840"/>
    </source>
</evidence>
<sequence>MVTNFTARAKNRRSLAQKERWKYGEKLQAADSAWAEQALRIQDGRQDSLWQTLKERGYIHQVAGDEKELERTMIEKRIGVYAGIDPTGPSMHVGHLLPFMVLLWFYIHGYRAVSLLGGSTSRIGDPSGRADAREEQHSSVRKANMASMHLQITKIWENMEMHARERHGYKREAVWKRALVNNNKWWNKLPVMEFMHYAGSLARVGPLLSRDTAKRKLQGDAGMSFAELGYPIMQGWDWWELFKQQDVQVQIGGADQFGNLVAGLEVVNSIIPKVIDAKIEPEKFDKNSTRFGVTVPLLTTSSGEKIGKSAGNAIWLDHDMTPPFELYQYFLKLSDSDAIRFLKLFTLIPLERIETIAEDHQKHPEKRLAHHQLAFEVLAMVHGAPCATQVAQEHNALFGQKTRFPMPPKDMIGTQYPGDLNVKTNPNATPVNAQSLWSYHASLPRSLVRDQTPARILFHAGLVGSRSEGQRLITAKGAYYGGETGMEKMSASEQNEMPDELKFVVIKNPDVEFSEKMIIGNDTMILRTGRTKVKIIKILEDDEFDRRGLTAPGWDDFKSMRG</sequence>
<evidence type="ECO:0000256" key="7">
    <source>
        <dbReference type="ARBA" id="ARBA00048248"/>
    </source>
</evidence>
<dbReference type="FunFam" id="1.10.240.10:FF:000001">
    <property type="entry name" value="Tyrosine--tRNA ligase"/>
    <property type="match status" value="1"/>
</dbReference>
<dbReference type="EMBL" id="CAJPDQ010000011">
    <property type="protein sequence ID" value="CAF9916307.1"/>
    <property type="molecule type" value="Genomic_DNA"/>
</dbReference>
<dbReference type="PRINTS" id="PR01040">
    <property type="entry name" value="TRNASYNTHTYR"/>
</dbReference>
<comment type="caution">
    <text evidence="10">The sequence shown here is derived from an EMBL/GenBank/DDBJ whole genome shotgun (WGS) entry which is preliminary data.</text>
</comment>
<dbReference type="GO" id="GO:0003723">
    <property type="term" value="F:RNA binding"/>
    <property type="evidence" value="ECO:0007669"/>
    <property type="project" value="InterPro"/>
</dbReference>
<keyword evidence="2 8" id="KW-0436">Ligase</keyword>
<dbReference type="AlphaFoldDB" id="A0A8H3F5D7"/>
<dbReference type="PANTHER" id="PTHR11766:SF0">
    <property type="entry name" value="TYROSINE--TRNA LIGASE, MITOCHONDRIAL"/>
    <property type="match status" value="1"/>
</dbReference>
<dbReference type="GO" id="GO:0005739">
    <property type="term" value="C:mitochondrion"/>
    <property type="evidence" value="ECO:0007669"/>
    <property type="project" value="TreeGrafter"/>
</dbReference>
<accession>A0A8H3F5D7</accession>
<keyword evidence="11" id="KW-1185">Reference proteome</keyword>
<evidence type="ECO:0000313" key="10">
    <source>
        <dbReference type="EMBL" id="CAF9916307.1"/>
    </source>
</evidence>
<keyword evidence="5 8" id="KW-0648">Protein biosynthesis</keyword>
<evidence type="ECO:0000256" key="1">
    <source>
        <dbReference type="ARBA" id="ARBA00005594"/>
    </source>
</evidence>
<evidence type="ECO:0000259" key="9">
    <source>
        <dbReference type="Pfam" id="PF16714"/>
    </source>
</evidence>
<name>A0A8H3F5D7_9LECA</name>
<protein>
    <recommendedName>
        <fullName evidence="8">Tyrosine--tRNA ligase</fullName>
        <ecNumber evidence="8">6.1.1.1</ecNumber>
    </recommendedName>
    <alternativeName>
        <fullName evidence="8">Tyrosyl-tRNA synthetase</fullName>
    </alternativeName>
</protein>
<dbReference type="OrthoDB" id="337870at2759"/>
<dbReference type="Pfam" id="PF00579">
    <property type="entry name" value="tRNA-synt_1b"/>
    <property type="match status" value="1"/>
</dbReference>
<dbReference type="InterPro" id="IPR024088">
    <property type="entry name" value="Tyr-tRNA-ligase_bac-type"/>
</dbReference>
<comment type="catalytic activity">
    <reaction evidence="7 8">
        <text>tRNA(Tyr) + L-tyrosine + ATP = L-tyrosyl-tRNA(Tyr) + AMP + diphosphate + H(+)</text>
        <dbReference type="Rhea" id="RHEA:10220"/>
        <dbReference type="Rhea" id="RHEA-COMP:9706"/>
        <dbReference type="Rhea" id="RHEA-COMP:9707"/>
        <dbReference type="ChEBI" id="CHEBI:15378"/>
        <dbReference type="ChEBI" id="CHEBI:30616"/>
        <dbReference type="ChEBI" id="CHEBI:33019"/>
        <dbReference type="ChEBI" id="CHEBI:58315"/>
        <dbReference type="ChEBI" id="CHEBI:78442"/>
        <dbReference type="ChEBI" id="CHEBI:78536"/>
        <dbReference type="ChEBI" id="CHEBI:456215"/>
        <dbReference type="EC" id="6.1.1.1"/>
    </reaction>
</comment>
<dbReference type="FunFam" id="3.40.50.620:FF:000227">
    <property type="entry name" value="Tyrosine--tRNA ligase"/>
    <property type="match status" value="1"/>
</dbReference>
<dbReference type="InterPro" id="IPR001412">
    <property type="entry name" value="aa-tRNA-synth_I_CS"/>
</dbReference>
<evidence type="ECO:0000256" key="6">
    <source>
        <dbReference type="ARBA" id="ARBA00023146"/>
    </source>
</evidence>
<feature type="domain" description="Tyrosyl-tRNA synthetase C-terminal" evidence="9">
    <location>
        <begin position="437"/>
        <end position="555"/>
    </location>
</feature>
<evidence type="ECO:0000313" key="11">
    <source>
        <dbReference type="Proteomes" id="UP000664169"/>
    </source>
</evidence>
<keyword evidence="4 8" id="KW-0067">ATP-binding</keyword>
<keyword evidence="3 8" id="KW-0547">Nucleotide-binding</keyword>
<evidence type="ECO:0000256" key="5">
    <source>
        <dbReference type="ARBA" id="ARBA00022917"/>
    </source>
</evidence>
<dbReference type="GO" id="GO:0004831">
    <property type="term" value="F:tyrosine-tRNA ligase activity"/>
    <property type="evidence" value="ECO:0007669"/>
    <property type="project" value="UniProtKB-EC"/>
</dbReference>
<dbReference type="Pfam" id="PF16714">
    <property type="entry name" value="TyrRSs_C"/>
    <property type="match status" value="1"/>
</dbReference>
<organism evidence="10 11">
    <name type="scientific">Gomphillus americanus</name>
    <dbReference type="NCBI Taxonomy" id="1940652"/>
    <lineage>
        <taxon>Eukaryota</taxon>
        <taxon>Fungi</taxon>
        <taxon>Dikarya</taxon>
        <taxon>Ascomycota</taxon>
        <taxon>Pezizomycotina</taxon>
        <taxon>Lecanoromycetes</taxon>
        <taxon>OSLEUM clade</taxon>
        <taxon>Ostropomycetidae</taxon>
        <taxon>Ostropales</taxon>
        <taxon>Graphidaceae</taxon>
        <taxon>Gomphilloideae</taxon>
        <taxon>Gomphillus</taxon>
    </lineage>
</organism>
<dbReference type="GO" id="GO:0005524">
    <property type="term" value="F:ATP binding"/>
    <property type="evidence" value="ECO:0007669"/>
    <property type="project" value="UniProtKB-KW"/>
</dbReference>
<dbReference type="InterPro" id="IPR002305">
    <property type="entry name" value="aa-tRNA-synth_Ic"/>
</dbReference>
<comment type="similarity">
    <text evidence="1 8">Belongs to the class-I aminoacyl-tRNA synthetase family.</text>
</comment>
<gene>
    <name evidence="10" type="ORF">GOMPHAMPRED_000953</name>
</gene>